<evidence type="ECO:0000313" key="1">
    <source>
        <dbReference type="EMBL" id="CTQ78839.1"/>
    </source>
</evidence>
<reference evidence="2" key="1">
    <citation type="submission" date="2015-07" db="EMBL/GenBank/DDBJ databases">
        <authorList>
            <person name="Rodrigo-Torres Lidia"/>
            <person name="Arahal R.David."/>
        </authorList>
    </citation>
    <scope>NUCLEOTIDE SEQUENCE [LARGE SCALE GENOMIC DNA]</scope>
    <source>
        <strain evidence="2">CECT 5096</strain>
    </source>
</reference>
<dbReference type="InterPro" id="IPR045538">
    <property type="entry name" value="CIS_TMP"/>
</dbReference>
<keyword evidence="2" id="KW-1185">Reference proteome</keyword>
<dbReference type="EMBL" id="CXWC01000016">
    <property type="protein sequence ID" value="CTQ78839.1"/>
    <property type="molecule type" value="Genomic_DNA"/>
</dbReference>
<dbReference type="RefSeq" id="WP_055120956.1">
    <property type="nucleotide sequence ID" value="NZ_CXWA01000012.1"/>
</dbReference>
<organism evidence="1 2">
    <name type="scientific">Roseibium album</name>
    <dbReference type="NCBI Taxonomy" id="311410"/>
    <lineage>
        <taxon>Bacteria</taxon>
        <taxon>Pseudomonadati</taxon>
        <taxon>Pseudomonadota</taxon>
        <taxon>Alphaproteobacteria</taxon>
        <taxon>Hyphomicrobiales</taxon>
        <taxon>Stappiaceae</taxon>
        <taxon>Roseibium</taxon>
    </lineage>
</organism>
<dbReference type="OrthoDB" id="499748at2"/>
<sequence length="434" mass="47726">MSGEAHRVGSARFHISGPDHAALLQWRTRLEAVGPGELEQALDIALRDILPPDELLVIDRLEVDLGEFAADEFDLPRLTSATREALHRQAIHAIRRPDVPIQPPADSHAGAAEGHPAYRVRLSRSANAVLMTYLATGQLDRAAPFTDLAALYEALEITSATLEAFRHLLITGTMLMRRAALLRLYATAPRNVAQALMTGGFPDLPTAVRADDDLRSSRLEARPVDYKRQSSRLEQVIDDTLAKLDTEHPSSAVAEEPRTENPEFQSLSGALPCANAGLVLLHPFLRPYFEGTGLMREGVFAGSRERIIASRMLHFIATGETSHEEPDLVIPRLLCNVPDERPVLPIDGLDPEHIAEAQRMLVAAIDAWEGIGHATPDGIRETFLQRPGVLRGSSDALQLTIERSGIDILLDRLPWALSLVKLPWMPAPLKVDWS</sequence>
<dbReference type="GeneID" id="97673106"/>
<name>A0A0M7AV96_9HYPH</name>
<dbReference type="Pfam" id="PF19268">
    <property type="entry name" value="CIS_TMP"/>
    <property type="match status" value="2"/>
</dbReference>
<protein>
    <submittedName>
        <fullName evidence="1">Uncharacterized protein</fullName>
    </submittedName>
</protein>
<accession>A0A0M7AV96</accession>
<proteinExistence type="predicted"/>
<gene>
    <name evidence="1" type="ORF">LA5096_05870</name>
</gene>
<evidence type="ECO:0000313" key="2">
    <source>
        <dbReference type="Proteomes" id="UP000049983"/>
    </source>
</evidence>
<dbReference type="Proteomes" id="UP000049983">
    <property type="component" value="Unassembled WGS sequence"/>
</dbReference>
<dbReference type="AlphaFoldDB" id="A0A0M7AV96"/>
<dbReference type="STRING" id="311410.LA5095_05516"/>